<accession>F2AY25</accession>
<protein>
    <submittedName>
        <fullName evidence="1">Uncharacterized protein</fullName>
    </submittedName>
</protein>
<proteinExistence type="predicted"/>
<dbReference type="AlphaFoldDB" id="F2AY25"/>
<evidence type="ECO:0000313" key="2">
    <source>
        <dbReference type="Proteomes" id="UP000006222"/>
    </source>
</evidence>
<gene>
    <name evidence="1" type="ORF">RBWH47_01338</name>
</gene>
<organism evidence="1 2">
    <name type="scientific">Rhodopirellula baltica WH47</name>
    <dbReference type="NCBI Taxonomy" id="991778"/>
    <lineage>
        <taxon>Bacteria</taxon>
        <taxon>Pseudomonadati</taxon>
        <taxon>Planctomycetota</taxon>
        <taxon>Planctomycetia</taxon>
        <taxon>Pirellulales</taxon>
        <taxon>Pirellulaceae</taxon>
        <taxon>Rhodopirellula</taxon>
    </lineage>
</organism>
<dbReference type="Proteomes" id="UP000006222">
    <property type="component" value="Unassembled WGS sequence"/>
</dbReference>
<sequence>MTIRSICPPLDAEKLREFDSFGDCCSLFHRRIASASDDRVNCTATTTAIGFKLMATFAPNAQLR</sequence>
<evidence type="ECO:0000313" key="1">
    <source>
        <dbReference type="EMBL" id="EGF25428.1"/>
    </source>
</evidence>
<dbReference type="EMBL" id="AFAR01000230">
    <property type="protein sequence ID" value="EGF25428.1"/>
    <property type="molecule type" value="Genomic_DNA"/>
</dbReference>
<reference evidence="1 2" key="1">
    <citation type="journal article" date="2013" name="Mar. Genomics">
        <title>Expression of sulfatases in Rhodopirellula baltica and the diversity of sulfatases in the genus Rhodopirellula.</title>
        <authorList>
            <person name="Wegner C.E."/>
            <person name="Richter-Heitmann T."/>
            <person name="Klindworth A."/>
            <person name="Klockow C."/>
            <person name="Richter M."/>
            <person name="Achstetter T."/>
            <person name="Glockner F.O."/>
            <person name="Harder J."/>
        </authorList>
    </citation>
    <scope>NUCLEOTIDE SEQUENCE [LARGE SCALE GENOMIC DNA]</scope>
    <source>
        <strain evidence="1 2">WH47</strain>
    </source>
</reference>
<name>F2AY25_RHOBT</name>
<comment type="caution">
    <text evidence="1">The sequence shown here is derived from an EMBL/GenBank/DDBJ whole genome shotgun (WGS) entry which is preliminary data.</text>
</comment>